<evidence type="ECO:0000313" key="2">
    <source>
        <dbReference type="EMBL" id="RFA39412.1"/>
    </source>
</evidence>
<proteinExistence type="predicted"/>
<dbReference type="Pfam" id="PF13986">
    <property type="entry name" value="DUF4224"/>
    <property type="match status" value="1"/>
</dbReference>
<accession>A0A3E0X3J4</accession>
<reference evidence="3" key="1">
    <citation type="submission" date="2017-05" db="EMBL/GenBank/DDBJ databases">
        <authorList>
            <person name="Sharma S."/>
            <person name="Sidhu C."/>
            <person name="Pinnaka A.K."/>
        </authorList>
    </citation>
    <scope>NUCLEOTIDE SEQUENCE [LARGE SCALE GENOMIC DNA]</scope>
    <source>
        <strain evidence="3">AK93</strain>
    </source>
</reference>
<name>A0A3E0X3J4_9GAMM</name>
<gene>
    <name evidence="2" type="ORF">CAL65_01000</name>
</gene>
<keyword evidence="3" id="KW-1185">Reference proteome</keyword>
<sequence length="78" mass="8951">MSLFLSDDELYQLTARKRQSAQIRWLERNGVKFTLNAEGRPRILRSHIEKVLGGDARPTRTQPNVKALMDFTHGKTAN</sequence>
<dbReference type="RefSeq" id="WP_116300632.1">
    <property type="nucleotide sequence ID" value="NZ_NFZV01000001.1"/>
</dbReference>
<dbReference type="AlphaFoldDB" id="A0A3E0X3J4"/>
<evidence type="ECO:0000313" key="3">
    <source>
        <dbReference type="Proteomes" id="UP000256763"/>
    </source>
</evidence>
<comment type="caution">
    <text evidence="2">The sequence shown here is derived from an EMBL/GenBank/DDBJ whole genome shotgun (WGS) entry which is preliminary data.</text>
</comment>
<protein>
    <recommendedName>
        <fullName evidence="1">DUF4224 domain-containing protein</fullName>
    </recommendedName>
</protein>
<feature type="domain" description="DUF4224" evidence="1">
    <location>
        <begin position="4"/>
        <end position="48"/>
    </location>
</feature>
<dbReference type="InterPro" id="IPR025319">
    <property type="entry name" value="DUF4224"/>
</dbReference>
<dbReference type="Proteomes" id="UP000256763">
    <property type="component" value="Unassembled WGS sequence"/>
</dbReference>
<evidence type="ECO:0000259" key="1">
    <source>
        <dbReference type="Pfam" id="PF13986"/>
    </source>
</evidence>
<dbReference type="EMBL" id="NFZW01000001">
    <property type="protein sequence ID" value="RFA39412.1"/>
    <property type="molecule type" value="Genomic_DNA"/>
</dbReference>
<organism evidence="2 3">
    <name type="scientific">Alkalilimnicola ehrlichii</name>
    <dbReference type="NCBI Taxonomy" id="351052"/>
    <lineage>
        <taxon>Bacteria</taxon>
        <taxon>Pseudomonadati</taxon>
        <taxon>Pseudomonadota</taxon>
        <taxon>Gammaproteobacteria</taxon>
        <taxon>Chromatiales</taxon>
        <taxon>Ectothiorhodospiraceae</taxon>
        <taxon>Alkalilimnicola</taxon>
    </lineage>
</organism>
<dbReference type="OrthoDB" id="6059012at2"/>